<evidence type="ECO:0000256" key="1">
    <source>
        <dbReference type="SAM" id="MobiDB-lite"/>
    </source>
</evidence>
<dbReference type="OrthoDB" id="3153758at2759"/>
<dbReference type="VEuPathDB" id="FungiDB:SCHCODRAFT_02630138"/>
<protein>
    <submittedName>
        <fullName evidence="3">Uncharacterized protein</fullName>
    </submittedName>
</protein>
<dbReference type="Proteomes" id="UP000007431">
    <property type="component" value="Unassembled WGS sequence"/>
</dbReference>
<keyword evidence="4" id="KW-1185">Reference proteome</keyword>
<dbReference type="HOGENOM" id="CLU_960280_0_0_1"/>
<evidence type="ECO:0000313" key="4">
    <source>
        <dbReference type="Proteomes" id="UP000007431"/>
    </source>
</evidence>
<dbReference type="AlphaFoldDB" id="D8Q6Q5"/>
<feature type="compositionally biased region" description="Low complexity" evidence="1">
    <location>
        <begin position="20"/>
        <end position="43"/>
    </location>
</feature>
<accession>D8Q6Q5</accession>
<dbReference type="RefSeq" id="XP_003031186.1">
    <property type="nucleotide sequence ID" value="XM_003031140.1"/>
</dbReference>
<name>D8Q6Q5_SCHCM</name>
<keyword evidence="2" id="KW-0812">Transmembrane</keyword>
<feature type="transmembrane region" description="Helical" evidence="2">
    <location>
        <begin position="66"/>
        <end position="89"/>
    </location>
</feature>
<dbReference type="KEGG" id="scm:SCHCO_02630138"/>
<organism evidence="4">
    <name type="scientific">Schizophyllum commune (strain H4-8 / FGSC 9210)</name>
    <name type="common">Split gill fungus</name>
    <dbReference type="NCBI Taxonomy" id="578458"/>
    <lineage>
        <taxon>Eukaryota</taxon>
        <taxon>Fungi</taxon>
        <taxon>Dikarya</taxon>
        <taxon>Basidiomycota</taxon>
        <taxon>Agaricomycotina</taxon>
        <taxon>Agaricomycetes</taxon>
        <taxon>Agaricomycetidae</taxon>
        <taxon>Agaricales</taxon>
        <taxon>Schizophyllaceae</taxon>
        <taxon>Schizophyllum</taxon>
    </lineage>
</organism>
<dbReference type="GeneID" id="9587159"/>
<dbReference type="EMBL" id="GL377307">
    <property type="protein sequence ID" value="EFI96283.1"/>
    <property type="molecule type" value="Genomic_DNA"/>
</dbReference>
<proteinExistence type="predicted"/>
<reference evidence="3 4" key="1">
    <citation type="journal article" date="2010" name="Nat. Biotechnol.">
        <title>Genome sequence of the model mushroom Schizophyllum commune.</title>
        <authorList>
            <person name="Ohm R.A."/>
            <person name="de Jong J.F."/>
            <person name="Lugones L.G."/>
            <person name="Aerts A."/>
            <person name="Kothe E."/>
            <person name="Stajich J.E."/>
            <person name="de Vries R.P."/>
            <person name="Record E."/>
            <person name="Levasseur A."/>
            <person name="Baker S.E."/>
            <person name="Bartholomew K.A."/>
            <person name="Coutinho P.M."/>
            <person name="Erdmann S."/>
            <person name="Fowler T.J."/>
            <person name="Gathman A.C."/>
            <person name="Lombard V."/>
            <person name="Henrissat B."/>
            <person name="Knabe N."/>
            <person name="Kuees U."/>
            <person name="Lilly W.W."/>
            <person name="Lindquist E."/>
            <person name="Lucas S."/>
            <person name="Magnuson J.K."/>
            <person name="Piumi F."/>
            <person name="Raudaskoski M."/>
            <person name="Salamov A."/>
            <person name="Schmutz J."/>
            <person name="Schwarze F.W.M.R."/>
            <person name="vanKuyk P.A."/>
            <person name="Horton J.S."/>
            <person name="Grigoriev I.V."/>
            <person name="Woesten H.A.B."/>
        </authorList>
    </citation>
    <scope>NUCLEOTIDE SEQUENCE [LARGE SCALE GENOMIC DNA]</scope>
    <source>
        <strain evidence="4">H4-8 / FGSC 9210</strain>
    </source>
</reference>
<dbReference type="InParanoid" id="D8Q6Q5"/>
<keyword evidence="2" id="KW-1133">Transmembrane helix</keyword>
<keyword evidence="2" id="KW-0472">Membrane</keyword>
<sequence length="290" mass="31819">MSCSCRCAQQPASYSPPPAYSSQSRAAQTETAPETASSSPSTPHRGIDKHLTWINTPWMRVFVPRALFLVLCALCLAFYALYLTFGALYRLVAAPSPDVYWALPLVPEADCMGYGMRAYTATLVIEPASGGSMHASAAPRVDEPASSGWIVESVPNALGNKPVPDGWHRMCMNDAPAVEVTGKVLKRPTWCDMREDHTIVGHWVVDYGEPECVSSWGWFTDKGCTAEGSGLRTFESDLHGRLDAGAWRDMCRRTPAIVRGVKFLGAMRCYNRDDEGIWGAWDIEDKSCAS</sequence>
<gene>
    <name evidence="3" type="ORF">SCHCODRAFT_235202</name>
</gene>
<feature type="region of interest" description="Disordered" evidence="1">
    <location>
        <begin position="1"/>
        <end position="44"/>
    </location>
</feature>
<evidence type="ECO:0000313" key="3">
    <source>
        <dbReference type="EMBL" id="EFI96283.1"/>
    </source>
</evidence>
<evidence type="ECO:0000256" key="2">
    <source>
        <dbReference type="SAM" id="Phobius"/>
    </source>
</evidence>